<feature type="compositionally biased region" description="Polar residues" evidence="1">
    <location>
        <begin position="345"/>
        <end position="358"/>
    </location>
</feature>
<dbReference type="FunFam" id="3.40.50.1820:FF:000273">
    <property type="entry name" value="Dual specificity phosphatase catalytic domain protein"/>
    <property type="match status" value="1"/>
</dbReference>
<evidence type="ECO:0000256" key="1">
    <source>
        <dbReference type="SAM" id="MobiDB-lite"/>
    </source>
</evidence>
<organism evidence="3 4">
    <name type="scientific">Diatrype stigma</name>
    <dbReference type="NCBI Taxonomy" id="117547"/>
    <lineage>
        <taxon>Eukaryota</taxon>
        <taxon>Fungi</taxon>
        <taxon>Dikarya</taxon>
        <taxon>Ascomycota</taxon>
        <taxon>Pezizomycotina</taxon>
        <taxon>Sordariomycetes</taxon>
        <taxon>Xylariomycetidae</taxon>
        <taxon>Xylariales</taxon>
        <taxon>Diatrypaceae</taxon>
        <taxon>Diatrype</taxon>
    </lineage>
</organism>
<evidence type="ECO:0000259" key="2">
    <source>
        <dbReference type="Pfam" id="PF12697"/>
    </source>
</evidence>
<feature type="compositionally biased region" description="Basic and acidic residues" evidence="1">
    <location>
        <begin position="327"/>
        <end position="344"/>
    </location>
</feature>
<name>A0AAN9UWE7_9PEZI</name>
<dbReference type="InterPro" id="IPR000073">
    <property type="entry name" value="AB_hydrolase_1"/>
</dbReference>
<dbReference type="SUPFAM" id="SSF53474">
    <property type="entry name" value="alpha/beta-Hydrolases"/>
    <property type="match status" value="1"/>
</dbReference>
<gene>
    <name evidence="3" type="ORF">SLS62_004550</name>
</gene>
<dbReference type="InterPro" id="IPR029021">
    <property type="entry name" value="Prot-tyrosine_phosphatase-like"/>
</dbReference>
<evidence type="ECO:0000313" key="4">
    <source>
        <dbReference type="Proteomes" id="UP001320420"/>
    </source>
</evidence>
<dbReference type="PANTHER" id="PTHR43798:SF5">
    <property type="entry name" value="MONOACYLGLYCEROL LIPASE ABHD6"/>
    <property type="match status" value="1"/>
</dbReference>
<dbReference type="InterPro" id="IPR029058">
    <property type="entry name" value="AB_hydrolase_fold"/>
</dbReference>
<accession>A0AAN9UWE7</accession>
<dbReference type="EMBL" id="JAKJXP020000028">
    <property type="protein sequence ID" value="KAK7753475.1"/>
    <property type="molecule type" value="Genomic_DNA"/>
</dbReference>
<dbReference type="AlphaFoldDB" id="A0AAN9UWE7"/>
<feature type="region of interest" description="Disordered" evidence="1">
    <location>
        <begin position="547"/>
        <end position="574"/>
    </location>
</feature>
<dbReference type="Gene3D" id="3.40.50.1820">
    <property type="entry name" value="alpha/beta hydrolase"/>
    <property type="match status" value="1"/>
</dbReference>
<dbReference type="InterPro" id="IPR050266">
    <property type="entry name" value="AB_hydrolase_sf"/>
</dbReference>
<protein>
    <recommendedName>
        <fullName evidence="2">AB hydrolase-1 domain-containing protein</fullName>
    </recommendedName>
</protein>
<feature type="region of interest" description="Disordered" evidence="1">
    <location>
        <begin position="327"/>
        <end position="412"/>
    </location>
</feature>
<dbReference type="GO" id="GO:0047372">
    <property type="term" value="F:monoacylglycerol lipase activity"/>
    <property type="evidence" value="ECO:0007669"/>
    <property type="project" value="TreeGrafter"/>
</dbReference>
<dbReference type="GO" id="GO:0016020">
    <property type="term" value="C:membrane"/>
    <property type="evidence" value="ECO:0007669"/>
    <property type="project" value="TreeGrafter"/>
</dbReference>
<comment type="caution">
    <text evidence="3">The sequence shown here is derived from an EMBL/GenBank/DDBJ whole genome shotgun (WGS) entry which is preliminary data.</text>
</comment>
<feature type="domain" description="AB hydrolase-1" evidence="2">
    <location>
        <begin position="95"/>
        <end position="317"/>
    </location>
</feature>
<dbReference type="PANTHER" id="PTHR43798">
    <property type="entry name" value="MONOACYLGLYCEROL LIPASE"/>
    <property type="match status" value="1"/>
</dbReference>
<evidence type="ECO:0000313" key="3">
    <source>
        <dbReference type="EMBL" id="KAK7753475.1"/>
    </source>
</evidence>
<dbReference type="Proteomes" id="UP001320420">
    <property type="component" value="Unassembled WGS sequence"/>
</dbReference>
<reference evidence="3 4" key="1">
    <citation type="submission" date="2024-02" db="EMBL/GenBank/DDBJ databases">
        <title>De novo assembly and annotation of 12 fungi associated with fruit tree decline syndrome in Ontario, Canada.</title>
        <authorList>
            <person name="Sulman M."/>
            <person name="Ellouze W."/>
            <person name="Ilyukhin E."/>
        </authorList>
    </citation>
    <scope>NUCLEOTIDE SEQUENCE [LARGE SCALE GENOMIC DNA]</scope>
    <source>
        <strain evidence="3 4">M11/M66-122</strain>
    </source>
</reference>
<dbReference type="Pfam" id="PF12697">
    <property type="entry name" value="Abhydrolase_6"/>
    <property type="match status" value="1"/>
</dbReference>
<dbReference type="GO" id="GO:0046464">
    <property type="term" value="P:acylglycerol catabolic process"/>
    <property type="evidence" value="ECO:0007669"/>
    <property type="project" value="TreeGrafter"/>
</dbReference>
<proteinExistence type="predicted"/>
<dbReference type="Gene3D" id="3.90.190.10">
    <property type="entry name" value="Protein tyrosine phosphatase superfamily"/>
    <property type="match status" value="1"/>
</dbReference>
<sequence length="574" mass="63018">MYLRTSRSLYLQVGLVSAVGGAWCLHRMARPRITLNGTVSKDAKSTDPELLREHSTVKSYTASRSGITYPGIRVFYRPHLKAAELPQDPAPLPLLVFVHGLGGSIAQFHPILGSLVNSASCLAVDLPGCGLSDFAPKTWDAYTTDALLDLLETVINDYRERDQGVVFIAHSMGTVLAARLSNPRSAHHTLAPHVMGLVAICPVAEAPSAEKVRVFRRLLWIPEFIFNLWRAWDRWGGPDSASVRRFVGPGADPETRQLQDRFNSQSRSPVFRRMAWGSLPVYTNGRPSGGLFGEPAWAGLDLPVYLIGGKHDEVTPPKDIEKIERILNDPSGDGDKDSQDHSKSTDSTTIASDVTSSGDPIPDSAAPVDTAKPELNIPSQLDSPEDPPENPTTPRDTEPPQNSAPPQPRNPARVVKTIVLPAGHAVLYSKSARQVSALIYEFMKDHITGRFALDWQLTYLSREGKWDVKNLAKWKSVQPVSEPIGGVFRALKTLREVDDEHSPKLFAEKWGAIIKDVVDISHDNPVYDPRNFGDGIKYHKLPTVSKVPPTDMMRSGKTKNCELPPNPGGVTNTS</sequence>
<keyword evidence="4" id="KW-1185">Reference proteome</keyword>